<dbReference type="OrthoDB" id="194358at2759"/>
<feature type="domain" description="Ion transport" evidence="9">
    <location>
        <begin position="870"/>
        <end position="1143"/>
    </location>
</feature>
<dbReference type="Pfam" id="PF25508">
    <property type="entry name" value="TRPM2"/>
    <property type="match status" value="1"/>
</dbReference>
<protein>
    <submittedName>
        <fullName evidence="12 13">Uncharacterized protein</fullName>
    </submittedName>
</protein>
<keyword evidence="3 8" id="KW-0812">Transmembrane</keyword>
<keyword evidence="14" id="KW-1185">Reference proteome</keyword>
<dbReference type="STRING" id="283909.R7U002"/>
<dbReference type="EnsemblMetazoa" id="CapteT216067">
    <property type="protein sequence ID" value="CapteP216067"/>
    <property type="gene ID" value="CapteG216067"/>
</dbReference>
<evidence type="ECO:0000259" key="10">
    <source>
        <dbReference type="Pfam" id="PF18139"/>
    </source>
</evidence>
<dbReference type="GO" id="GO:0099604">
    <property type="term" value="F:ligand-gated calcium channel activity"/>
    <property type="evidence" value="ECO:0007669"/>
    <property type="project" value="TreeGrafter"/>
</dbReference>
<comment type="subcellular location">
    <subcellularLocation>
        <location evidence="1">Membrane</location>
        <topology evidence="1">Multi-pass membrane protein</topology>
    </subcellularLocation>
</comment>
<feature type="transmembrane region" description="Helical" evidence="8">
    <location>
        <begin position="650"/>
        <end position="672"/>
    </location>
</feature>
<dbReference type="InterPro" id="IPR057366">
    <property type="entry name" value="TRPM-like"/>
</dbReference>
<keyword evidence="5" id="KW-0406">Ion transport</keyword>
<evidence type="ECO:0000256" key="6">
    <source>
        <dbReference type="ARBA" id="ARBA00023136"/>
    </source>
</evidence>
<gene>
    <name evidence="12" type="ORF">CAPTEDRAFT_216067</name>
</gene>
<dbReference type="HOGENOM" id="CLU_001390_0_3_1"/>
<dbReference type="EMBL" id="AMQN01002276">
    <property type="status" value="NOT_ANNOTATED_CDS"/>
    <property type="molecule type" value="Genomic_DNA"/>
</dbReference>
<feature type="domain" description="TRPM SLOG" evidence="10">
    <location>
        <begin position="187"/>
        <end position="315"/>
    </location>
</feature>
<keyword evidence="6 8" id="KW-0472">Membrane</keyword>
<evidence type="ECO:0000259" key="11">
    <source>
        <dbReference type="Pfam" id="PF25508"/>
    </source>
</evidence>
<organism evidence="12">
    <name type="scientific">Capitella teleta</name>
    <name type="common">Polychaete worm</name>
    <dbReference type="NCBI Taxonomy" id="283909"/>
    <lineage>
        <taxon>Eukaryota</taxon>
        <taxon>Metazoa</taxon>
        <taxon>Spiralia</taxon>
        <taxon>Lophotrochozoa</taxon>
        <taxon>Annelida</taxon>
        <taxon>Polychaeta</taxon>
        <taxon>Sedentaria</taxon>
        <taxon>Scolecida</taxon>
        <taxon>Capitellidae</taxon>
        <taxon>Capitella</taxon>
    </lineage>
</organism>
<feature type="transmembrane region" description="Helical" evidence="8">
    <location>
        <begin position="859"/>
        <end position="878"/>
    </location>
</feature>
<keyword evidence="2" id="KW-0813">Transport</keyword>
<sequence length="1239" mass="143442">MVQRNEHNSETDIFSERFVKNKIIDLVECSFRDKRKRVRMEVEMKEIDIEMEFEHSLHLAEALTDPLVQLRGETEVIFQDYKHSKHHKKFKDYVSAAREKKKVPGCERFILRANYIMKNFKAYYAVKGEEIPKDFKEQMGGVDPSAPIELLLPTLTFGHIVVPERFSSDVWKWDTAKDERNYLKLHESCKTKILELITSEWRIDLPNVIFSFSGGNARDIPEDIQKKFGVNLYNFCKSVGVWMVTDGMHSGISRFLGRVFNTDLVPSAEEINLKSQRDVNFFGLSDWDDLEDPKLLHGVSLLREYSSKYFYSHELQMADEEIPSMLNPFQNIYLLFQIQDDLMVDIRHEFLKQLKYCKVSQARSSISAERLLRTDSCDAGDAGSSCKEINLLARHMTQSKVIPNATFVIGGDSTTVRQVRLAVENEMSVIILHKTGQVATSLVEIYRKLEDLLPRSCIFQSDFTEKEDDLVSELLKDGKHQCLFDGVDPEVCIDDMKQIMKYRYFITILNFGKKRDSKFDNVIQALYKPFKRNQCISIALRTQRVMFLKNVFNREVDPEFDNGSSIATSTSLAELHAANLQYENANIFKVKHLVSASTPDLVLPLVGRIIYKLLGSRYGLLYQTETNLDDIWEQYFHLFLYCVMACKFEFAYYLLTLTRSPVGSALLAFNMLKSMSRMASRTLENEKASLLKTWSLRFENQAIKIVDEIYNRSRRRAYVTINRELPCTFGPYISPLSMAFDSRGMNFMQSSFCQTYLQRVWAKNMLLTQKDGLFMLVLAMLPILNIPFILISIKYEETVMPDDIEKIMKEEDNFGKGRLESSLVSTGSVGKSCPGSAKWFFNNVMWKIASFYTAPITKFNLSVISYCAFLSIMSYFFLCELDPFRSMGDICVAEWLCYIWVISLLIDEVANVAKMKATGPMHKLSKENLNSNIWTIAEKSALLLYRPLVYYKNRIWNVLFIAMLTLYFITTIVRFCIADENFQIVRILYGVSIIFFYYRTLRFLYVSKVIGPRIIAMGLMFVELMFFLGILLVFILGFGVAFQGLLHPHQEPSFNVLAGILWRPYWSMFGQLYIDEGDVSGMGFDVGNTSCVEIASQDSHSHLECYSYMPIVLMAIYVFISNILLLNLLIAIFGNTLNKIEDSSALHWAFKQYSVVFESYYKTWLPPPLNMLCHLCTFLHWVFMWCVRCLKKEKADEKFLNDHFHMKSILEDKSTEFDQAQKEAFAYICNLEDMASKAK</sequence>
<proteinExistence type="predicted"/>
<evidence type="ECO:0000256" key="5">
    <source>
        <dbReference type="ARBA" id="ARBA00023065"/>
    </source>
</evidence>
<evidence type="ECO:0000313" key="12">
    <source>
        <dbReference type="EMBL" id="ELT96530.1"/>
    </source>
</evidence>
<feature type="transmembrane region" description="Helical" evidence="8">
    <location>
        <begin position="955"/>
        <end position="977"/>
    </location>
</feature>
<reference evidence="12 14" key="2">
    <citation type="journal article" date="2013" name="Nature">
        <title>Insights into bilaterian evolution from three spiralian genomes.</title>
        <authorList>
            <person name="Simakov O."/>
            <person name="Marletaz F."/>
            <person name="Cho S.J."/>
            <person name="Edsinger-Gonzales E."/>
            <person name="Havlak P."/>
            <person name="Hellsten U."/>
            <person name="Kuo D.H."/>
            <person name="Larsson T."/>
            <person name="Lv J."/>
            <person name="Arendt D."/>
            <person name="Savage R."/>
            <person name="Osoegawa K."/>
            <person name="de Jong P."/>
            <person name="Grimwood J."/>
            <person name="Chapman J.A."/>
            <person name="Shapiro H."/>
            <person name="Aerts A."/>
            <person name="Otillar R.P."/>
            <person name="Terry A.Y."/>
            <person name="Boore J.L."/>
            <person name="Grigoriev I.V."/>
            <person name="Lindberg D.R."/>
            <person name="Seaver E.C."/>
            <person name="Weisblat D.A."/>
            <person name="Putnam N.H."/>
            <person name="Rokhsar D.S."/>
        </authorList>
    </citation>
    <scope>NUCLEOTIDE SEQUENCE</scope>
    <source>
        <strain evidence="12 14">I ESC-2004</strain>
    </source>
</reference>
<evidence type="ECO:0000313" key="14">
    <source>
        <dbReference type="Proteomes" id="UP000014760"/>
    </source>
</evidence>
<reference evidence="14" key="1">
    <citation type="submission" date="2012-12" db="EMBL/GenBank/DDBJ databases">
        <authorList>
            <person name="Hellsten U."/>
            <person name="Grimwood J."/>
            <person name="Chapman J.A."/>
            <person name="Shapiro H."/>
            <person name="Aerts A."/>
            <person name="Otillar R.P."/>
            <person name="Terry A.Y."/>
            <person name="Boore J.L."/>
            <person name="Simakov O."/>
            <person name="Marletaz F."/>
            <person name="Cho S.-J."/>
            <person name="Edsinger-Gonzales E."/>
            <person name="Havlak P."/>
            <person name="Kuo D.-H."/>
            <person name="Larsson T."/>
            <person name="Lv J."/>
            <person name="Arendt D."/>
            <person name="Savage R."/>
            <person name="Osoegawa K."/>
            <person name="de Jong P."/>
            <person name="Lindberg D.R."/>
            <person name="Seaver E.C."/>
            <person name="Weisblat D.A."/>
            <person name="Putnam N.H."/>
            <person name="Grigoriev I.V."/>
            <person name="Rokhsar D.S."/>
        </authorList>
    </citation>
    <scope>NUCLEOTIDE SEQUENCE</scope>
    <source>
        <strain evidence="14">I ESC-2004</strain>
    </source>
</reference>
<dbReference type="AlphaFoldDB" id="R7U002"/>
<name>R7U002_CAPTE</name>
<dbReference type="Pfam" id="PF18139">
    <property type="entry name" value="LSDAT_euk"/>
    <property type="match status" value="1"/>
</dbReference>
<evidence type="ECO:0000259" key="9">
    <source>
        <dbReference type="Pfam" id="PF00520"/>
    </source>
</evidence>
<evidence type="ECO:0000313" key="13">
    <source>
        <dbReference type="EnsemblMetazoa" id="CapteP216067"/>
    </source>
</evidence>
<dbReference type="InterPro" id="IPR050927">
    <property type="entry name" value="TRPM"/>
</dbReference>
<evidence type="ECO:0000256" key="2">
    <source>
        <dbReference type="ARBA" id="ARBA00022448"/>
    </source>
</evidence>
<dbReference type="GO" id="GO:0005886">
    <property type="term" value="C:plasma membrane"/>
    <property type="evidence" value="ECO:0007669"/>
    <property type="project" value="TreeGrafter"/>
</dbReference>
<dbReference type="Pfam" id="PF00520">
    <property type="entry name" value="Ion_trans"/>
    <property type="match status" value="1"/>
</dbReference>
<dbReference type="PANTHER" id="PTHR13800:SF12">
    <property type="entry name" value="TRANSIENT RECEPTOR POTENTIAL CATION CHANNEL SUBFAMILY M MEMBER-LIKE 2"/>
    <property type="match status" value="1"/>
</dbReference>
<evidence type="ECO:0000256" key="1">
    <source>
        <dbReference type="ARBA" id="ARBA00004141"/>
    </source>
</evidence>
<dbReference type="InterPro" id="IPR041491">
    <property type="entry name" value="TRPM_SLOG"/>
</dbReference>
<keyword evidence="4 8" id="KW-1133">Transmembrane helix</keyword>
<evidence type="ECO:0000256" key="8">
    <source>
        <dbReference type="SAM" id="Phobius"/>
    </source>
</evidence>
<accession>R7U002</accession>
<evidence type="ECO:0000256" key="3">
    <source>
        <dbReference type="ARBA" id="ARBA00022692"/>
    </source>
</evidence>
<evidence type="ECO:0000256" key="4">
    <source>
        <dbReference type="ARBA" id="ARBA00022989"/>
    </source>
</evidence>
<feature type="transmembrane region" description="Helical" evidence="8">
    <location>
        <begin position="1013"/>
        <end position="1042"/>
    </location>
</feature>
<evidence type="ECO:0000256" key="7">
    <source>
        <dbReference type="ARBA" id="ARBA00023303"/>
    </source>
</evidence>
<reference evidence="13" key="3">
    <citation type="submission" date="2015-06" db="UniProtKB">
        <authorList>
            <consortium name="EnsemblMetazoa"/>
        </authorList>
    </citation>
    <scope>IDENTIFICATION</scope>
</reference>
<dbReference type="OMA" id="DEANHND"/>
<feature type="transmembrane region" description="Helical" evidence="8">
    <location>
        <begin position="1111"/>
        <end position="1133"/>
    </location>
</feature>
<feature type="domain" description="TRPM-like" evidence="11">
    <location>
        <begin position="635"/>
        <end position="748"/>
    </location>
</feature>
<dbReference type="PANTHER" id="PTHR13800">
    <property type="entry name" value="TRANSIENT RECEPTOR POTENTIAL CATION CHANNEL, SUBFAMILY M, MEMBER 6"/>
    <property type="match status" value="1"/>
</dbReference>
<dbReference type="Proteomes" id="UP000014760">
    <property type="component" value="Unassembled WGS sequence"/>
</dbReference>
<feature type="transmembrane region" description="Helical" evidence="8">
    <location>
        <begin position="984"/>
        <end position="1001"/>
    </location>
</feature>
<dbReference type="EMBL" id="KB308810">
    <property type="protein sequence ID" value="ELT96530.1"/>
    <property type="molecule type" value="Genomic_DNA"/>
</dbReference>
<keyword evidence="7" id="KW-0407">Ion channel</keyword>
<dbReference type="InterPro" id="IPR005821">
    <property type="entry name" value="Ion_trans_dom"/>
</dbReference>
<feature type="transmembrane region" description="Helical" evidence="8">
    <location>
        <begin position="773"/>
        <end position="793"/>
    </location>
</feature>